<dbReference type="InterPro" id="IPR008928">
    <property type="entry name" value="6-hairpin_glycosidase_sf"/>
</dbReference>
<dbReference type="RefSeq" id="WP_011697545.1">
    <property type="nucleotide sequence ID" value="NC_008554.1"/>
</dbReference>
<accession>A0LG20</accession>
<dbReference type="eggNOG" id="COG3408">
    <property type="taxonomic scope" value="Bacteria"/>
</dbReference>
<evidence type="ECO:0000256" key="12">
    <source>
        <dbReference type="SAM" id="MobiDB-lite"/>
    </source>
</evidence>
<evidence type="ECO:0000313" key="16">
    <source>
        <dbReference type="Proteomes" id="UP000001784"/>
    </source>
</evidence>
<keyword evidence="8" id="KW-0472">Membrane</keyword>
<dbReference type="InterPro" id="IPR012341">
    <property type="entry name" value="6hp_glycosidase-like_sf"/>
</dbReference>
<dbReference type="GO" id="GO:0004573">
    <property type="term" value="F:Glc3Man9GlcNAc2 oligosaccharide glucosidase activity"/>
    <property type="evidence" value="ECO:0007669"/>
    <property type="project" value="UniProtKB-EC"/>
</dbReference>
<evidence type="ECO:0000256" key="3">
    <source>
        <dbReference type="ARBA" id="ARBA00022692"/>
    </source>
</evidence>
<evidence type="ECO:0000256" key="7">
    <source>
        <dbReference type="ARBA" id="ARBA00022989"/>
    </source>
</evidence>
<protein>
    <recommendedName>
        <fullName evidence="11">mannosyl-oligosaccharide glucosidase</fullName>
        <ecNumber evidence="11">3.2.1.106</ecNumber>
    </recommendedName>
</protein>
<dbReference type="SUPFAM" id="SSF48208">
    <property type="entry name" value="Six-hairpin glycosidases"/>
    <property type="match status" value="1"/>
</dbReference>
<evidence type="ECO:0000256" key="8">
    <source>
        <dbReference type="ARBA" id="ARBA00023136"/>
    </source>
</evidence>
<evidence type="ECO:0000256" key="6">
    <source>
        <dbReference type="ARBA" id="ARBA00022968"/>
    </source>
</evidence>
<keyword evidence="3" id="KW-0812">Transmembrane</keyword>
<dbReference type="OrthoDB" id="9798687at2"/>
<evidence type="ECO:0000256" key="4">
    <source>
        <dbReference type="ARBA" id="ARBA00022801"/>
    </source>
</evidence>
<evidence type="ECO:0000256" key="9">
    <source>
        <dbReference type="ARBA" id="ARBA00023180"/>
    </source>
</evidence>
<dbReference type="Gene3D" id="1.50.10.10">
    <property type="match status" value="1"/>
</dbReference>
<dbReference type="GO" id="GO:0006487">
    <property type="term" value="P:protein N-linked glycosylation"/>
    <property type="evidence" value="ECO:0007669"/>
    <property type="project" value="TreeGrafter"/>
</dbReference>
<feature type="domain" description="Mannosylglycerate hydrolase MGH1-like glycoside hydrolase" evidence="14">
    <location>
        <begin position="434"/>
        <end position="537"/>
    </location>
</feature>
<dbReference type="InterPro" id="IPR031335">
    <property type="entry name" value="Glyco_hydro_63_C"/>
</dbReference>
<evidence type="ECO:0000313" key="15">
    <source>
        <dbReference type="EMBL" id="ABK16372.1"/>
    </source>
</evidence>
<reference evidence="15 16" key="1">
    <citation type="submission" date="2006-10" db="EMBL/GenBank/DDBJ databases">
        <title>Complete sequence of Syntrophobacter fumaroxidans MPOB.</title>
        <authorList>
            <consortium name="US DOE Joint Genome Institute"/>
            <person name="Copeland A."/>
            <person name="Lucas S."/>
            <person name="Lapidus A."/>
            <person name="Barry K."/>
            <person name="Detter J.C."/>
            <person name="Glavina del Rio T."/>
            <person name="Hammon N."/>
            <person name="Israni S."/>
            <person name="Pitluck S."/>
            <person name="Goltsman E.G."/>
            <person name="Martinez M."/>
            <person name="Schmutz J."/>
            <person name="Larimer F."/>
            <person name="Land M."/>
            <person name="Hauser L."/>
            <person name="Kyrpides N."/>
            <person name="Kim E."/>
            <person name="Boone D.R."/>
            <person name="Brockman F."/>
            <person name="Culley D."/>
            <person name="Ferry J."/>
            <person name="Gunsalus R."/>
            <person name="McInerney M.J."/>
            <person name="Morrison M."/>
            <person name="Plugge C."/>
            <person name="Rohlin L."/>
            <person name="Scholten J."/>
            <person name="Sieber J."/>
            <person name="Stams A.J.M."/>
            <person name="Worm P."/>
            <person name="Henstra A.M."/>
            <person name="Richardson P."/>
        </authorList>
    </citation>
    <scope>NUCLEOTIDE SEQUENCE [LARGE SCALE GENOMIC DNA]</scope>
    <source>
        <strain evidence="16">DSM 10017 / MPOB</strain>
    </source>
</reference>
<keyword evidence="9" id="KW-0325">Glycoprotein</keyword>
<keyword evidence="10" id="KW-0326">Glycosidase</keyword>
<gene>
    <name evidence="15" type="ordered locus">Sfum_0673</name>
</gene>
<dbReference type="InterPro" id="IPR004888">
    <property type="entry name" value="Glycoside_hydrolase_63"/>
</dbReference>
<comment type="subcellular location">
    <subcellularLocation>
        <location evidence="1">Endoplasmic reticulum membrane</location>
        <topology evidence="1">Single-pass type II membrane protein</topology>
    </subcellularLocation>
</comment>
<dbReference type="STRING" id="335543.Sfum_0673"/>
<keyword evidence="4" id="KW-0378">Hydrolase</keyword>
<evidence type="ECO:0000256" key="1">
    <source>
        <dbReference type="ARBA" id="ARBA00004648"/>
    </source>
</evidence>
<keyword evidence="5" id="KW-0256">Endoplasmic reticulum</keyword>
<keyword evidence="7" id="KW-1133">Transmembrane helix</keyword>
<dbReference type="EMBL" id="CP000478">
    <property type="protein sequence ID" value="ABK16372.1"/>
    <property type="molecule type" value="Genomic_DNA"/>
</dbReference>
<dbReference type="InterPro" id="IPR054491">
    <property type="entry name" value="MGH1-like_GH"/>
</dbReference>
<dbReference type="Pfam" id="PF22422">
    <property type="entry name" value="MGH1-like_GH"/>
    <property type="match status" value="1"/>
</dbReference>
<organism evidence="15 16">
    <name type="scientific">Syntrophobacter fumaroxidans (strain DSM 10017 / MPOB)</name>
    <dbReference type="NCBI Taxonomy" id="335543"/>
    <lineage>
        <taxon>Bacteria</taxon>
        <taxon>Pseudomonadati</taxon>
        <taxon>Thermodesulfobacteriota</taxon>
        <taxon>Syntrophobacteria</taxon>
        <taxon>Syntrophobacterales</taxon>
        <taxon>Syntrophobacteraceae</taxon>
        <taxon>Syntrophobacter</taxon>
    </lineage>
</organism>
<dbReference type="PANTHER" id="PTHR10412">
    <property type="entry name" value="MANNOSYL-OLIGOSACCHARIDE GLUCOSIDASE"/>
    <property type="match status" value="1"/>
</dbReference>
<dbReference type="KEGG" id="sfu:Sfum_0673"/>
<feature type="region of interest" description="Disordered" evidence="12">
    <location>
        <begin position="323"/>
        <end position="343"/>
    </location>
</feature>
<evidence type="ECO:0000256" key="2">
    <source>
        <dbReference type="ARBA" id="ARBA00010833"/>
    </source>
</evidence>
<dbReference type="AlphaFoldDB" id="A0LG20"/>
<sequence length="910" mass="104279">MTAESIRLEESRAGKADWKKWGPYLSERQWGTVREDYSENGDAWNYFTHDQARSRTYRWGEDGIAGLSDNKQRFCFALALWNGRDPILKERLFGLTNSEGNHGEDVKEYYFYLDSTPTHSYMKFLYKYPQAAFPYEDLVETNGRRTRDEMEYELLDTGVFDGDRYFDVFVEYAKKGTEDILVQITAVNRGPEEAQLHLLPTLWFRNDWASWISRPSEKPRLRQIDGSPGVMAAVGAHPLGGEYTLYCQGDVPLLFTENETNNERLFPDYPNAGPYVKDGINNCVVLGQQGAVNPEKAGTKLAAHYRLTLGPGQSARVRLRLVGGPPAGKGRKTKASASPFGPDFDETMTARIREADEFYRSVTPPSVSPDAANVMRQAIAGMMWSKQFYFFDGDQWLDEHRANPLHTGSREFRNREWFHMMNEDIISMPDKWEYPWYAAWDLAFHTLPIAIADPDFAKEQMELMLRGVYLHPSGQIPAYEWNFSDVNPPVHAWATLFLHRTEQALRGTVDLDFLKTAFNKLLLNFTWWVNRKDRFGKNVFDGGFLGLDNIGVFDRSAPLPTGGHLEQADGTAWMALFTQNMAELAVELATHDRAYEDMVVKFIEHFYYIAGAMNRPGQEGMWDEEDGFYYDILRLPDGSAQRLKVRSMVGLLPLCATTVVDKWQRERIPRAMGQLHERLRRMPELMEPIHPTGPGHFGVAERGIIALVNPERLQRILTRMLDEDEFLSPYGIRSLSKFHDRHPYIFHVHGQEHRVDYLPAESNTGMFGGNSNWRGPIWMPVNALIIRALLSFYLYYGDNFKIECPTGSGKMMNLFEVSKEIADRLTRIFTRDESGRRPVYGGTQKFQSDPLWRDHIHFYEYFHGDNGAGLGASHQTGWTGLVAKFIQLYGLIEPQKALEAGKEAAFRKGS</sequence>
<keyword evidence="16" id="KW-1185">Reference proteome</keyword>
<evidence type="ECO:0000256" key="5">
    <source>
        <dbReference type="ARBA" id="ARBA00022824"/>
    </source>
</evidence>
<dbReference type="Pfam" id="PF03200">
    <property type="entry name" value="Glyco_hydro_63"/>
    <property type="match status" value="1"/>
</dbReference>
<dbReference type="GO" id="GO:0009311">
    <property type="term" value="P:oligosaccharide metabolic process"/>
    <property type="evidence" value="ECO:0007669"/>
    <property type="project" value="InterPro"/>
</dbReference>
<evidence type="ECO:0000256" key="11">
    <source>
        <dbReference type="ARBA" id="ARBA00038888"/>
    </source>
</evidence>
<dbReference type="EC" id="3.2.1.106" evidence="11"/>
<evidence type="ECO:0000259" key="13">
    <source>
        <dbReference type="Pfam" id="PF03200"/>
    </source>
</evidence>
<proteinExistence type="inferred from homology"/>
<feature type="domain" description="Glycosyl hydrolase family 63 C-terminal" evidence="13">
    <location>
        <begin position="569"/>
        <end position="797"/>
    </location>
</feature>
<dbReference type="InParanoid" id="A0LG20"/>
<dbReference type="HOGENOM" id="CLU_005386_0_1_7"/>
<dbReference type="Proteomes" id="UP000001784">
    <property type="component" value="Chromosome"/>
</dbReference>
<keyword evidence="6" id="KW-0735">Signal-anchor</keyword>
<name>A0LG20_SYNFM</name>
<comment type="similarity">
    <text evidence="2">Belongs to the glycosyl hydrolase 63 family.</text>
</comment>
<evidence type="ECO:0000256" key="10">
    <source>
        <dbReference type="ARBA" id="ARBA00023295"/>
    </source>
</evidence>
<evidence type="ECO:0000259" key="14">
    <source>
        <dbReference type="Pfam" id="PF22422"/>
    </source>
</evidence>
<dbReference type="PANTHER" id="PTHR10412:SF11">
    <property type="entry name" value="MANNOSYL-OLIGOSACCHARIDE GLUCOSIDASE"/>
    <property type="match status" value="1"/>
</dbReference>